<dbReference type="Pfam" id="PF01022">
    <property type="entry name" value="HTH_5"/>
    <property type="match status" value="1"/>
</dbReference>
<dbReference type="SUPFAM" id="SSF46785">
    <property type="entry name" value="Winged helix' DNA-binding domain"/>
    <property type="match status" value="1"/>
</dbReference>
<proteinExistence type="predicted"/>
<evidence type="ECO:0000313" key="3">
    <source>
        <dbReference type="Proteomes" id="UP000070405"/>
    </source>
</evidence>
<dbReference type="Gene3D" id="1.10.10.10">
    <property type="entry name" value="Winged helix-like DNA-binding domain superfamily/Winged helix DNA-binding domain"/>
    <property type="match status" value="1"/>
</dbReference>
<dbReference type="InterPro" id="IPR001845">
    <property type="entry name" value="HTH_ArsR_DNA-bd_dom"/>
</dbReference>
<organism evidence="2 3">
    <name type="scientific">candidate division MSBL1 archaeon SCGC-AAA261G05</name>
    <dbReference type="NCBI Taxonomy" id="1698276"/>
    <lineage>
        <taxon>Archaea</taxon>
        <taxon>Methanobacteriati</taxon>
        <taxon>Methanobacteriota</taxon>
        <taxon>candidate division MSBL1</taxon>
    </lineage>
</organism>
<evidence type="ECO:0000259" key="1">
    <source>
        <dbReference type="SMART" id="SM00418"/>
    </source>
</evidence>
<dbReference type="PANTHER" id="PTHR38600">
    <property type="entry name" value="TRANSCRIPTIONAL REGULATORY PROTEIN"/>
    <property type="match status" value="1"/>
</dbReference>
<evidence type="ECO:0000313" key="2">
    <source>
        <dbReference type="EMBL" id="KXB03612.1"/>
    </source>
</evidence>
<dbReference type="SMART" id="SM00418">
    <property type="entry name" value="HTH_ARSR"/>
    <property type="match status" value="1"/>
</dbReference>
<accession>A0A133VAZ3</accession>
<dbReference type="InterPro" id="IPR036390">
    <property type="entry name" value="WH_DNA-bd_sf"/>
</dbReference>
<dbReference type="Proteomes" id="UP000070405">
    <property type="component" value="Unassembled WGS sequence"/>
</dbReference>
<dbReference type="AlphaFoldDB" id="A0A133VAZ3"/>
<dbReference type="GO" id="GO:0003700">
    <property type="term" value="F:DNA-binding transcription factor activity"/>
    <property type="evidence" value="ECO:0007669"/>
    <property type="project" value="InterPro"/>
</dbReference>
<dbReference type="PANTHER" id="PTHR38600:SF1">
    <property type="entry name" value="TRANSCRIPTIONAL REGULATORY PROTEIN"/>
    <property type="match status" value="1"/>
</dbReference>
<comment type="caution">
    <text evidence="2">The sequence shown here is derived from an EMBL/GenBank/DDBJ whole genome shotgun (WGS) entry which is preliminary data.</text>
</comment>
<reference evidence="2 3" key="1">
    <citation type="journal article" date="2016" name="Sci. Rep.">
        <title>Metabolic traits of an uncultured archaeal lineage -MSBL1- from brine pools of the Red Sea.</title>
        <authorList>
            <person name="Mwirichia R."/>
            <person name="Alam I."/>
            <person name="Rashid M."/>
            <person name="Vinu M."/>
            <person name="Ba-Alawi W."/>
            <person name="Anthony Kamau A."/>
            <person name="Kamanda Ngugi D."/>
            <person name="Goker M."/>
            <person name="Klenk H.P."/>
            <person name="Bajic V."/>
            <person name="Stingl U."/>
        </authorList>
    </citation>
    <scope>NUCLEOTIDE SEQUENCE [LARGE SCALE GENOMIC DNA]</scope>
    <source>
        <strain evidence="2">SCGC-AAA261G05</strain>
    </source>
</reference>
<gene>
    <name evidence="2" type="ORF">AKJ47_01935</name>
</gene>
<protein>
    <submittedName>
        <fullName evidence="2">ArsR family transcriptional regulator</fullName>
    </submittedName>
</protein>
<dbReference type="EMBL" id="LHYA01000019">
    <property type="protein sequence ID" value="KXB03612.1"/>
    <property type="molecule type" value="Genomic_DNA"/>
</dbReference>
<name>A0A133VAZ3_9EURY</name>
<dbReference type="InterPro" id="IPR036388">
    <property type="entry name" value="WH-like_DNA-bd_sf"/>
</dbReference>
<keyword evidence="3" id="KW-1185">Reference proteome</keyword>
<feature type="domain" description="HTH arsR-type" evidence="1">
    <location>
        <begin position="12"/>
        <end position="81"/>
    </location>
</feature>
<dbReference type="CDD" id="cd00090">
    <property type="entry name" value="HTH_ARSR"/>
    <property type="match status" value="1"/>
</dbReference>
<sequence length="94" mass="10996">MEKVLWWLIGGTRGGKNRLRIIKKLRDEPMNANQLSEELDLDYKTIRHHLDALEENKIITSIGDGYGKNYFLSDWMEDNIESLKKITREADMDG</sequence>
<dbReference type="InterPro" id="IPR011991">
    <property type="entry name" value="ArsR-like_HTH"/>
</dbReference>